<organism evidence="1 2">
    <name type="scientific">Campylobacter hyointestinalis subsp. hyointestinalis</name>
    <dbReference type="NCBI Taxonomy" id="91352"/>
    <lineage>
        <taxon>Bacteria</taxon>
        <taxon>Pseudomonadati</taxon>
        <taxon>Campylobacterota</taxon>
        <taxon>Epsilonproteobacteria</taxon>
        <taxon>Campylobacterales</taxon>
        <taxon>Campylobacteraceae</taxon>
        <taxon>Campylobacter</taxon>
    </lineage>
</organism>
<evidence type="ECO:0000313" key="1">
    <source>
        <dbReference type="EMBL" id="CUU88091.1"/>
    </source>
</evidence>
<proteinExistence type="predicted"/>
<reference evidence="1 2" key="1">
    <citation type="submission" date="2015-11" db="EMBL/GenBank/DDBJ databases">
        <authorList>
            <consortium name="Pathogen Informatics"/>
        </authorList>
    </citation>
    <scope>NUCLEOTIDE SEQUENCE [LARGE SCALE GENOMIC DNA]</scope>
    <source>
        <strain evidence="1 2">006A-0059</strain>
    </source>
</reference>
<accession>A0A0S4SNW8</accession>
<name>A0A0S4SNW8_CAMHY</name>
<evidence type="ECO:0000313" key="2">
    <source>
        <dbReference type="Proteomes" id="UP000052237"/>
    </source>
</evidence>
<sequence length="67" mass="7886">MTTKQRIHIDNLACKRQEMTKHRVQNALSFDLSLYRFKSGKLNISKMARCVGISRTTLEKYLWQKGL</sequence>
<dbReference type="EMBL" id="FAVB01000005">
    <property type="protein sequence ID" value="CUU88091.1"/>
    <property type="molecule type" value="Genomic_DNA"/>
</dbReference>
<dbReference type="RefSeq" id="WP_059429515.1">
    <property type="nucleotide sequence ID" value="NZ_FAVB01000005.1"/>
</dbReference>
<dbReference type="Proteomes" id="UP000052237">
    <property type="component" value="Unassembled WGS sequence"/>
</dbReference>
<keyword evidence="2" id="KW-1185">Reference proteome</keyword>
<gene>
    <name evidence="1" type="ORF">ERS686654_01845</name>
</gene>
<dbReference type="AlphaFoldDB" id="A0A0S4SNW8"/>
<protein>
    <submittedName>
        <fullName evidence="1">Uncharacterized protein</fullName>
    </submittedName>
</protein>
<comment type="caution">
    <text evidence="1">The sequence shown here is derived from an EMBL/GenBank/DDBJ whole genome shotgun (WGS) entry which is preliminary data.</text>
</comment>